<keyword evidence="4" id="KW-1185">Reference proteome</keyword>
<dbReference type="Pfam" id="PF01047">
    <property type="entry name" value="MarR"/>
    <property type="match status" value="1"/>
</dbReference>
<comment type="caution">
    <text evidence="3">The sequence shown here is derived from an EMBL/GenBank/DDBJ whole genome shotgun (WGS) entry which is preliminary data.</text>
</comment>
<feature type="domain" description="HTH marR-type" evidence="2">
    <location>
        <begin position="30"/>
        <end position="132"/>
    </location>
</feature>
<gene>
    <name evidence="3" type="ORF">ACFYV7_10355</name>
</gene>
<dbReference type="InterPro" id="IPR000835">
    <property type="entry name" value="HTH_MarR-typ"/>
</dbReference>
<dbReference type="PANTHER" id="PTHR33164:SF106">
    <property type="entry name" value="TRANSCRIPTIONAL REGULATORY PROTEIN"/>
    <property type="match status" value="1"/>
</dbReference>
<proteinExistence type="predicted"/>
<reference evidence="3 4" key="1">
    <citation type="submission" date="2024-10" db="EMBL/GenBank/DDBJ databases">
        <title>The Natural Products Discovery Center: Release of the First 8490 Sequenced Strains for Exploring Actinobacteria Biosynthetic Diversity.</title>
        <authorList>
            <person name="Kalkreuter E."/>
            <person name="Kautsar S.A."/>
            <person name="Yang D."/>
            <person name="Bader C.D."/>
            <person name="Teijaro C.N."/>
            <person name="Fluegel L."/>
            <person name="Davis C.M."/>
            <person name="Simpson J.R."/>
            <person name="Lauterbach L."/>
            <person name="Steele A.D."/>
            <person name="Gui C."/>
            <person name="Meng S."/>
            <person name="Li G."/>
            <person name="Viehrig K."/>
            <person name="Ye F."/>
            <person name="Su P."/>
            <person name="Kiefer A.F."/>
            <person name="Nichols A."/>
            <person name="Cepeda A.J."/>
            <person name="Yan W."/>
            <person name="Fan B."/>
            <person name="Jiang Y."/>
            <person name="Adhikari A."/>
            <person name="Zheng C.-J."/>
            <person name="Schuster L."/>
            <person name="Cowan T.M."/>
            <person name="Smanski M.J."/>
            <person name="Chevrette M.G."/>
            <person name="De Carvalho L.P.S."/>
            <person name="Shen B."/>
        </authorList>
    </citation>
    <scope>NUCLEOTIDE SEQUENCE [LARGE SCALE GENOMIC DNA]</scope>
    <source>
        <strain evidence="3 4">NPDC003040</strain>
    </source>
</reference>
<sequence>MTQEVPDEQSADPTLLGREFASAMVNFHAATGKLLGLSAIERKCMDTLRTLGPVTAGTIAEHTGLTSGAVTGLVDRLEKAGYAKRVRDPHDRRKVLVELVPNERVDALLSAVFGPFGAEMAELGSRYSAAELRAINDWIRRTTEILVASTRRISDPDFQPTASHRASPSEPKSLPPPECESPGQLSDRGLTRADDGI</sequence>
<feature type="region of interest" description="Disordered" evidence="1">
    <location>
        <begin position="151"/>
        <end position="197"/>
    </location>
</feature>
<evidence type="ECO:0000259" key="2">
    <source>
        <dbReference type="SMART" id="SM00347"/>
    </source>
</evidence>
<accession>A0ABW6QRD2</accession>
<dbReference type="InterPro" id="IPR011991">
    <property type="entry name" value="ArsR-like_HTH"/>
</dbReference>
<dbReference type="EMBL" id="JBIAPI010000002">
    <property type="protein sequence ID" value="MFF3223188.1"/>
    <property type="molecule type" value="Genomic_DNA"/>
</dbReference>
<dbReference type="SUPFAM" id="SSF46785">
    <property type="entry name" value="Winged helix' DNA-binding domain"/>
    <property type="match status" value="1"/>
</dbReference>
<name>A0ABW6QRD2_9NOCA</name>
<dbReference type="InterPro" id="IPR036388">
    <property type="entry name" value="WH-like_DNA-bd_sf"/>
</dbReference>
<dbReference type="InterPro" id="IPR039422">
    <property type="entry name" value="MarR/SlyA-like"/>
</dbReference>
<dbReference type="SMART" id="SM00347">
    <property type="entry name" value="HTH_MARR"/>
    <property type="match status" value="1"/>
</dbReference>
<organism evidence="3 4">
    <name type="scientific">Nocardia suismassiliense</name>
    <dbReference type="NCBI Taxonomy" id="2077092"/>
    <lineage>
        <taxon>Bacteria</taxon>
        <taxon>Bacillati</taxon>
        <taxon>Actinomycetota</taxon>
        <taxon>Actinomycetes</taxon>
        <taxon>Mycobacteriales</taxon>
        <taxon>Nocardiaceae</taxon>
        <taxon>Nocardia</taxon>
    </lineage>
</organism>
<dbReference type="PANTHER" id="PTHR33164">
    <property type="entry name" value="TRANSCRIPTIONAL REGULATOR, MARR FAMILY"/>
    <property type="match status" value="1"/>
</dbReference>
<dbReference type="CDD" id="cd00090">
    <property type="entry name" value="HTH_ARSR"/>
    <property type="match status" value="1"/>
</dbReference>
<protein>
    <submittedName>
        <fullName evidence="3">MarR family winged helix-turn-helix transcriptional regulator</fullName>
    </submittedName>
</protein>
<dbReference type="InterPro" id="IPR036390">
    <property type="entry name" value="WH_DNA-bd_sf"/>
</dbReference>
<evidence type="ECO:0000313" key="3">
    <source>
        <dbReference type="EMBL" id="MFF3223188.1"/>
    </source>
</evidence>
<evidence type="ECO:0000313" key="4">
    <source>
        <dbReference type="Proteomes" id="UP001601948"/>
    </source>
</evidence>
<dbReference type="RefSeq" id="WP_387716214.1">
    <property type="nucleotide sequence ID" value="NZ_JBIAPI010000002.1"/>
</dbReference>
<dbReference type="Proteomes" id="UP001601948">
    <property type="component" value="Unassembled WGS sequence"/>
</dbReference>
<dbReference type="Gene3D" id="1.10.10.10">
    <property type="entry name" value="Winged helix-like DNA-binding domain superfamily/Winged helix DNA-binding domain"/>
    <property type="match status" value="1"/>
</dbReference>
<evidence type="ECO:0000256" key="1">
    <source>
        <dbReference type="SAM" id="MobiDB-lite"/>
    </source>
</evidence>